<organism evidence="2 3">
    <name type="scientific">Bergeyella zoohelcum</name>
    <dbReference type="NCBI Taxonomy" id="1015"/>
    <lineage>
        <taxon>Bacteria</taxon>
        <taxon>Pseudomonadati</taxon>
        <taxon>Bacteroidota</taxon>
        <taxon>Flavobacteriia</taxon>
        <taxon>Flavobacteriales</taxon>
        <taxon>Weeksellaceae</taxon>
        <taxon>Bergeyella</taxon>
    </lineage>
</organism>
<proteinExistence type="predicted"/>
<protein>
    <recommendedName>
        <fullName evidence="4">Por secretion system C-terminal sorting domain</fullName>
    </recommendedName>
</protein>
<dbReference type="EMBL" id="UYIV01000001">
    <property type="protein sequence ID" value="VDH03262.1"/>
    <property type="molecule type" value="Genomic_DNA"/>
</dbReference>
<dbReference type="RefSeq" id="WP_125150775.1">
    <property type="nucleotide sequence ID" value="NZ_UYIV01000001.1"/>
</dbReference>
<sequence length="559" mass="63600">MSEIFSVADTPASRQMLINYVDKYGNIDNSKHNEWQAKLRAKGYPQQTRNVAISNGSECGTDQSVQQLFSMHHVSRGWAVDFIGALIGKLTLDPGQVILSLLPGRSRYHYDFEVSPMLNLNENKNLYNGKIVYKKKILWFIDSQNTLLEGSYNQPANVFPIDKYGGGRYKFPKESMPNFIKNHLKVSDFNFVPTPSAIDLDFGNRTLTDVDYQNSYAYSQYNNRTPFHNFVVERFGASDENRFHTSFSPRNRQFIINQLSNNPTLQNTVLESENLCAKNIEIKGKTPICSDEKNIIFNTGIANYIHWTVTKGAHLIDIVGPTNQREIKFNTKPNANGLVEFSVTLWNNGMVNSTTKKIWVGKPQVDYELTHQGIRVKYNLVSKVPEASLEDQGIINTSCKINYANGYRGNVKNCQSGVYRGDTCNWLVIKETKVANSCGEYTFSTAIEPRLEDDLCNLCDDYTISWVRDNTYRFIDDCPYNEHNPRNDNPQVRNKNSRNASALNNRNLHHTIELANAMGQTVLTTSQDTFDISHLPAGAYYARVMKNGQVVHTQVLRKQ</sequence>
<name>A0A7Z8YM87_9FLAO</name>
<gene>
    <name evidence="2" type="ORF">NCTC12929_00641</name>
</gene>
<keyword evidence="1" id="KW-0732">Signal</keyword>
<dbReference type="InterPro" id="IPR026444">
    <property type="entry name" value="Secre_tail"/>
</dbReference>
<dbReference type="Proteomes" id="UP000270205">
    <property type="component" value="Unassembled WGS sequence"/>
</dbReference>
<accession>A0A7Z8YM87</accession>
<reference evidence="2 3" key="1">
    <citation type="submission" date="2018-11" db="EMBL/GenBank/DDBJ databases">
        <authorList>
            <consortium name="Pathogen Informatics"/>
        </authorList>
    </citation>
    <scope>NUCLEOTIDE SEQUENCE [LARGE SCALE GENOMIC DNA]</scope>
    <source>
        <strain evidence="2 3">NCTC12929</strain>
    </source>
</reference>
<evidence type="ECO:0000313" key="2">
    <source>
        <dbReference type="EMBL" id="VDH03262.1"/>
    </source>
</evidence>
<comment type="caution">
    <text evidence="2">The sequence shown here is derived from an EMBL/GenBank/DDBJ whole genome shotgun (WGS) entry which is preliminary data.</text>
</comment>
<dbReference type="AlphaFoldDB" id="A0A7Z8YM87"/>
<dbReference type="NCBIfam" id="TIGR04183">
    <property type="entry name" value="Por_Secre_tail"/>
    <property type="match status" value="1"/>
</dbReference>
<evidence type="ECO:0000256" key="1">
    <source>
        <dbReference type="ARBA" id="ARBA00022729"/>
    </source>
</evidence>
<evidence type="ECO:0000313" key="3">
    <source>
        <dbReference type="Proteomes" id="UP000270205"/>
    </source>
</evidence>
<evidence type="ECO:0008006" key="4">
    <source>
        <dbReference type="Google" id="ProtNLM"/>
    </source>
</evidence>